<comment type="caution">
    <text evidence="5">The sequence shown here is derived from an EMBL/GenBank/DDBJ whole genome shotgun (WGS) entry which is preliminary data.</text>
</comment>
<dbReference type="InterPro" id="IPR032466">
    <property type="entry name" value="Metal_Hydrolase"/>
</dbReference>
<dbReference type="Pfam" id="PF02126">
    <property type="entry name" value="PTE"/>
    <property type="match status" value="1"/>
</dbReference>
<keyword evidence="2" id="KW-0378">Hydrolase</keyword>
<dbReference type="Gene3D" id="3.20.20.140">
    <property type="entry name" value="Metal-dependent hydrolases"/>
    <property type="match status" value="1"/>
</dbReference>
<evidence type="ECO:0000256" key="1">
    <source>
        <dbReference type="ARBA" id="ARBA00022723"/>
    </source>
</evidence>
<gene>
    <name evidence="5" type="ORF">ACFQJ6_03570</name>
</gene>
<dbReference type="GO" id="GO:0046872">
    <property type="term" value="F:metal ion binding"/>
    <property type="evidence" value="ECO:0007669"/>
    <property type="project" value="UniProtKB-KW"/>
</dbReference>
<dbReference type="Proteomes" id="UP001596407">
    <property type="component" value="Unassembled WGS sequence"/>
</dbReference>
<dbReference type="InterPro" id="IPR001559">
    <property type="entry name" value="Phosphotriesterase"/>
</dbReference>
<feature type="binding site" evidence="4">
    <location>
        <position position="264"/>
    </location>
    <ligand>
        <name>Zn(2+)</name>
        <dbReference type="ChEBI" id="CHEBI:29105"/>
        <label>1</label>
    </ligand>
</feature>
<dbReference type="RefSeq" id="WP_276282634.1">
    <property type="nucleotide sequence ID" value="NZ_CP119811.1"/>
</dbReference>
<sequence>MTEITTVTGKLSADEMGRTLPHEHVAYGVPGWRIDKSVAPYDRDECRRRAVETLSRLREEFGLDTLFDATMNDAGRDARLLRDVAEESGVSIVCSTGTYPESRGSTTYFDQHRRLLGDVTDELEELFVTELRDGIRDTGVRAGIVKVGSSNGEITDYDDALLRAAARTQRRTGAPILTHTESGTMGVEQAETLLDAGANPDRTVIGHIDQHDPEVQRELVEMGVRIGFDQIGTNGDETDDDTRIERVASLCRDGYADRILLSHDYIVNWLGRSVEVIYDDLDQWRPDRLFEYVVPELETALSPDDVTTMTETNPKRLFTA</sequence>
<organism evidence="5 6">
    <name type="scientific">Halorussus caseinilyticus</name>
    <dbReference type="NCBI Taxonomy" id="3034025"/>
    <lineage>
        <taxon>Archaea</taxon>
        <taxon>Methanobacteriati</taxon>
        <taxon>Methanobacteriota</taxon>
        <taxon>Stenosarchaea group</taxon>
        <taxon>Halobacteria</taxon>
        <taxon>Halobacteriales</taxon>
        <taxon>Haladaptataceae</taxon>
        <taxon>Halorussus</taxon>
    </lineage>
</organism>
<evidence type="ECO:0000256" key="2">
    <source>
        <dbReference type="ARBA" id="ARBA00022801"/>
    </source>
</evidence>
<feature type="binding site" evidence="4">
    <location>
        <position position="179"/>
    </location>
    <ligand>
        <name>Zn(2+)</name>
        <dbReference type="ChEBI" id="CHEBI:29105"/>
        <label>2</label>
    </ligand>
</feature>
<dbReference type="PANTHER" id="PTHR10819">
    <property type="entry name" value="PHOSPHOTRIESTERASE-RELATED"/>
    <property type="match status" value="1"/>
</dbReference>
<reference evidence="5 6" key="1">
    <citation type="journal article" date="2019" name="Int. J. Syst. Evol. Microbiol.">
        <title>The Global Catalogue of Microorganisms (GCM) 10K type strain sequencing project: providing services to taxonomists for standard genome sequencing and annotation.</title>
        <authorList>
            <consortium name="The Broad Institute Genomics Platform"/>
            <consortium name="The Broad Institute Genome Sequencing Center for Infectious Disease"/>
            <person name="Wu L."/>
            <person name="Ma J."/>
        </authorList>
    </citation>
    <scope>NUCLEOTIDE SEQUENCE [LARGE SCALE GENOMIC DNA]</scope>
    <source>
        <strain evidence="5 6">DT72</strain>
    </source>
</reference>
<keyword evidence="1 4" id="KW-0479">Metal-binding</keyword>
<dbReference type="EMBL" id="JBHSZH010000003">
    <property type="protein sequence ID" value="MFC7079362.1"/>
    <property type="molecule type" value="Genomic_DNA"/>
</dbReference>
<feature type="binding site" evidence="4">
    <location>
        <position position="207"/>
    </location>
    <ligand>
        <name>Zn(2+)</name>
        <dbReference type="ChEBI" id="CHEBI:29105"/>
        <label>2</label>
    </ligand>
</feature>
<dbReference type="GeneID" id="79305682"/>
<dbReference type="PROSITE" id="PS01322">
    <property type="entry name" value="PHOSPHOTRIESTERASE_1"/>
    <property type="match status" value="1"/>
</dbReference>
<comment type="cofactor">
    <cofactor evidence="4">
        <name>a divalent metal cation</name>
        <dbReference type="ChEBI" id="CHEBI:60240"/>
    </cofactor>
    <text evidence="4">Binds 2 divalent metal cations per subunit.</text>
</comment>
<dbReference type="PANTHER" id="PTHR10819:SF3">
    <property type="entry name" value="PHOSPHOTRIESTERASE-RELATED PROTEIN"/>
    <property type="match status" value="1"/>
</dbReference>
<keyword evidence="6" id="KW-1185">Reference proteome</keyword>
<accession>A0ABD5WFJ6</accession>
<dbReference type="InterPro" id="IPR017947">
    <property type="entry name" value="AryldialkylPase_Zn-BS"/>
</dbReference>
<dbReference type="SUPFAM" id="SSF51556">
    <property type="entry name" value="Metallo-dependent hydrolases"/>
    <property type="match status" value="1"/>
</dbReference>
<name>A0ABD5WFJ6_9EURY</name>
<evidence type="ECO:0000313" key="6">
    <source>
        <dbReference type="Proteomes" id="UP001596407"/>
    </source>
</evidence>
<feature type="binding site" evidence="4">
    <location>
        <position position="24"/>
    </location>
    <ligand>
        <name>Zn(2+)</name>
        <dbReference type="ChEBI" id="CHEBI:29105"/>
        <label>1</label>
    </ligand>
</feature>
<proteinExistence type="predicted"/>
<evidence type="ECO:0000256" key="4">
    <source>
        <dbReference type="PIRSR" id="PIRSR601559-51"/>
    </source>
</evidence>
<protein>
    <submittedName>
        <fullName evidence="5">Phosphotriesterase</fullName>
    </submittedName>
</protein>
<feature type="modified residue" description="N6-carboxylysine" evidence="3">
    <location>
        <position position="146"/>
    </location>
</feature>
<dbReference type="GO" id="GO:0016787">
    <property type="term" value="F:hydrolase activity"/>
    <property type="evidence" value="ECO:0007669"/>
    <property type="project" value="UniProtKB-KW"/>
</dbReference>
<evidence type="ECO:0000256" key="3">
    <source>
        <dbReference type="PIRSR" id="PIRSR601559-50"/>
    </source>
</evidence>
<evidence type="ECO:0000313" key="5">
    <source>
        <dbReference type="EMBL" id="MFC7079362.1"/>
    </source>
</evidence>
<feature type="binding site" description="via carbamate group" evidence="4">
    <location>
        <position position="146"/>
    </location>
    <ligand>
        <name>Zn(2+)</name>
        <dbReference type="ChEBI" id="CHEBI:29105"/>
        <label>1</label>
    </ligand>
</feature>
<feature type="binding site" evidence="4">
    <location>
        <position position="22"/>
    </location>
    <ligand>
        <name>Zn(2+)</name>
        <dbReference type="ChEBI" id="CHEBI:29105"/>
        <label>1</label>
    </ligand>
</feature>
<dbReference type="PROSITE" id="PS51347">
    <property type="entry name" value="PHOSPHOTRIESTERASE_2"/>
    <property type="match status" value="1"/>
</dbReference>
<feature type="binding site" description="via carbamate group" evidence="4">
    <location>
        <position position="146"/>
    </location>
    <ligand>
        <name>Zn(2+)</name>
        <dbReference type="ChEBI" id="CHEBI:29105"/>
        <label>2</label>
    </ligand>
</feature>
<dbReference type="AlphaFoldDB" id="A0ABD5WFJ6"/>